<protein>
    <recommendedName>
        <fullName evidence="3">MULE transposase domain-containing protein</fullName>
    </recommendedName>
</protein>
<sequence>MTSIKIRSEQQNSSDGIRVLNLAQDKSGGKFLAGVAIDDTFNITQYNFRLAALMVADKKDRGLPADELFTIKKIFPEFKPKEFLSDEALSFYNDYKVAFPENNALLLFCRFHILQTWLRKAKE</sequence>
<evidence type="ECO:0000313" key="2">
    <source>
        <dbReference type="Proteomes" id="UP000270094"/>
    </source>
</evidence>
<dbReference type="EMBL" id="UYYB01094849">
    <property type="protein sequence ID" value="VDM75026.1"/>
    <property type="molecule type" value="Genomic_DNA"/>
</dbReference>
<proteinExistence type="predicted"/>
<dbReference type="AlphaFoldDB" id="A0A3P7IXB2"/>
<dbReference type="Proteomes" id="UP000270094">
    <property type="component" value="Unassembled WGS sequence"/>
</dbReference>
<evidence type="ECO:0000313" key="1">
    <source>
        <dbReference type="EMBL" id="VDM75026.1"/>
    </source>
</evidence>
<name>A0A3P7IXB2_STRVU</name>
<accession>A0A3P7IXB2</accession>
<gene>
    <name evidence="1" type="ORF">SVUK_LOCUS10024</name>
</gene>
<reference evidence="1 2" key="1">
    <citation type="submission" date="2018-11" db="EMBL/GenBank/DDBJ databases">
        <authorList>
            <consortium name="Pathogen Informatics"/>
        </authorList>
    </citation>
    <scope>NUCLEOTIDE SEQUENCE [LARGE SCALE GENOMIC DNA]</scope>
</reference>
<organism evidence="1 2">
    <name type="scientific">Strongylus vulgaris</name>
    <name type="common">Blood worm</name>
    <dbReference type="NCBI Taxonomy" id="40348"/>
    <lineage>
        <taxon>Eukaryota</taxon>
        <taxon>Metazoa</taxon>
        <taxon>Ecdysozoa</taxon>
        <taxon>Nematoda</taxon>
        <taxon>Chromadorea</taxon>
        <taxon>Rhabditida</taxon>
        <taxon>Rhabditina</taxon>
        <taxon>Rhabditomorpha</taxon>
        <taxon>Strongyloidea</taxon>
        <taxon>Strongylidae</taxon>
        <taxon>Strongylus</taxon>
    </lineage>
</organism>
<feature type="non-terminal residue" evidence="1">
    <location>
        <position position="123"/>
    </location>
</feature>
<keyword evidence="2" id="KW-1185">Reference proteome</keyword>
<dbReference type="OrthoDB" id="5866964at2759"/>
<evidence type="ECO:0008006" key="3">
    <source>
        <dbReference type="Google" id="ProtNLM"/>
    </source>
</evidence>